<reference evidence="2 3" key="1">
    <citation type="journal article" date="2022" name="Front. Microbiol.">
        <title>Male-killing mechanisms vary between Spiroplasma species.</title>
        <authorList>
            <person name="Arai H."/>
            <person name="Inoue M."/>
            <person name="Kageyama D."/>
        </authorList>
    </citation>
    <scope>NUCLEOTIDE SEQUENCE [LARGE SCALE GENOMIC DNA]</scope>
    <source>
        <strain evidence="3">sHm</strain>
    </source>
</reference>
<dbReference type="Proteomes" id="UP001163387">
    <property type="component" value="Chromosome"/>
</dbReference>
<evidence type="ECO:0000313" key="3">
    <source>
        <dbReference type="Proteomes" id="UP001163387"/>
    </source>
</evidence>
<evidence type="ECO:0000256" key="1">
    <source>
        <dbReference type="SAM" id="Phobius"/>
    </source>
</evidence>
<proteinExistence type="predicted"/>
<keyword evidence="1" id="KW-1133">Transmembrane helix</keyword>
<keyword evidence="1" id="KW-0472">Membrane</keyword>
<protein>
    <submittedName>
        <fullName evidence="2">Uncharacterized protein</fullName>
    </submittedName>
</protein>
<name>A0ABM8BV04_9MOLU</name>
<feature type="transmembrane region" description="Helical" evidence="1">
    <location>
        <begin position="6"/>
        <end position="30"/>
    </location>
</feature>
<accession>A0ABM8BV04</accession>
<sequence>MNFSIELISAVIGGAVASGICITLAFLLFGKSIKKSKQNKISKELKRDKEIQFIIENIKQLNNHLQLETTSVAKLLDSFNNDNEKDEVFKNTIISQRASRKELSEKDKKKATKVGI</sequence>
<dbReference type="EMBL" id="AP026933">
    <property type="protein sequence ID" value="BDT03697.1"/>
    <property type="molecule type" value="Genomic_DNA"/>
</dbReference>
<organism evidence="2 3">
    <name type="scientific">Spiroplasma ixodetis</name>
    <dbReference type="NCBI Taxonomy" id="2141"/>
    <lineage>
        <taxon>Bacteria</taxon>
        <taxon>Bacillati</taxon>
        <taxon>Mycoplasmatota</taxon>
        <taxon>Mollicutes</taxon>
        <taxon>Entomoplasmatales</taxon>
        <taxon>Spiroplasmataceae</taxon>
        <taxon>Spiroplasma</taxon>
    </lineage>
</organism>
<keyword evidence="1" id="KW-0812">Transmembrane</keyword>
<keyword evidence="3" id="KW-1185">Reference proteome</keyword>
<evidence type="ECO:0000313" key="2">
    <source>
        <dbReference type="EMBL" id="BDT03697.1"/>
    </source>
</evidence>
<gene>
    <name evidence="2" type="ORF">SHM_13430</name>
</gene>
<dbReference type="RefSeq" id="WP_281749577.1">
    <property type="nucleotide sequence ID" value="NZ_AP026933.1"/>
</dbReference>